<feature type="domain" description="Acyltransferase 3" evidence="2">
    <location>
        <begin position="11"/>
        <end position="357"/>
    </location>
</feature>
<dbReference type="InterPro" id="IPR050879">
    <property type="entry name" value="Acyltransferase_3"/>
</dbReference>
<proteinExistence type="predicted"/>
<evidence type="ECO:0000259" key="2">
    <source>
        <dbReference type="Pfam" id="PF01757"/>
    </source>
</evidence>
<gene>
    <name evidence="3" type="ORF">BJL86_2139</name>
</gene>
<dbReference type="RefSeq" id="WP_067475043.1">
    <property type="nucleotide sequence ID" value="NZ_CP015961.1"/>
</dbReference>
<keyword evidence="1" id="KW-0472">Membrane</keyword>
<dbReference type="Proteomes" id="UP000186104">
    <property type="component" value="Chromosome"/>
</dbReference>
<dbReference type="GO" id="GO:0016020">
    <property type="term" value="C:membrane"/>
    <property type="evidence" value="ECO:0007669"/>
    <property type="project" value="TreeGrafter"/>
</dbReference>
<name>A0A173LKP5_9ACTN</name>
<reference evidence="3 4" key="1">
    <citation type="submission" date="2016-06" db="EMBL/GenBank/DDBJ databases">
        <title>Complete genome sequence of a saline-alkali tolerant type strain Dietzia timorensis ID05-A0528T.</title>
        <authorList>
            <person name="Wu X."/>
        </authorList>
    </citation>
    <scope>NUCLEOTIDE SEQUENCE [LARGE SCALE GENOMIC DNA]</scope>
    <source>
        <strain evidence="3 4">ID05-A0528</strain>
    </source>
</reference>
<feature type="transmembrane region" description="Helical" evidence="1">
    <location>
        <begin position="203"/>
        <end position="226"/>
    </location>
</feature>
<keyword evidence="3" id="KW-0808">Transferase</keyword>
<feature type="transmembrane region" description="Helical" evidence="1">
    <location>
        <begin position="149"/>
        <end position="166"/>
    </location>
</feature>
<dbReference type="GO" id="GO:0016747">
    <property type="term" value="F:acyltransferase activity, transferring groups other than amino-acyl groups"/>
    <property type="evidence" value="ECO:0007669"/>
    <property type="project" value="InterPro"/>
</dbReference>
<feature type="transmembrane region" description="Helical" evidence="1">
    <location>
        <begin position="346"/>
        <end position="365"/>
    </location>
</feature>
<feature type="transmembrane region" description="Helical" evidence="1">
    <location>
        <begin position="317"/>
        <end position="334"/>
    </location>
</feature>
<dbReference type="PANTHER" id="PTHR23028">
    <property type="entry name" value="ACETYLTRANSFERASE"/>
    <property type="match status" value="1"/>
</dbReference>
<dbReference type="EMBL" id="CP015961">
    <property type="protein sequence ID" value="ANI92906.1"/>
    <property type="molecule type" value="Genomic_DNA"/>
</dbReference>
<keyword evidence="1" id="KW-1133">Transmembrane helix</keyword>
<dbReference type="PANTHER" id="PTHR23028:SF53">
    <property type="entry name" value="ACYL_TRANSF_3 DOMAIN-CONTAINING PROTEIN"/>
    <property type="match status" value="1"/>
</dbReference>
<feature type="transmembrane region" description="Helical" evidence="1">
    <location>
        <begin position="37"/>
        <end position="58"/>
    </location>
</feature>
<dbReference type="KEGG" id="dtm:BJL86_2139"/>
<accession>A0A173LKP5</accession>
<evidence type="ECO:0000313" key="4">
    <source>
        <dbReference type="Proteomes" id="UP000186104"/>
    </source>
</evidence>
<keyword evidence="1" id="KW-0812">Transmembrane</keyword>
<dbReference type="STRING" id="499555.BJL86_2139"/>
<dbReference type="Pfam" id="PF01757">
    <property type="entry name" value="Acyl_transf_3"/>
    <property type="match status" value="1"/>
</dbReference>
<keyword evidence="4" id="KW-1185">Reference proteome</keyword>
<sequence>MTQGISTHRRNNALDGLRAIAVVSVFAFHLFPASVPGGYLGVDIFFVLSGFLITSLLLREKTVDGEVSLKNFWLRRARRILPAAFSVMAASCAAALLVSADLRVGLWQQVLGILTFTTNWVQIATETSYFESQIPQLFLHYWSLAIEEQFYLVWPLVLLGLLWLVRRMPMRRTALAVVIFALAVGSAALMWAGYTEGTDSSPIYFGTHTHAFGLLIGAALAVVTSSQNTSKLASRWTGDAFPWRTDAAWTLASSIAGVVIVAAFFLMNDKDALAYQGGIFVICLATAVLIAAAALGRGALTAPLSHPAMVWVGRRSYSMYLWHWPVFVIAGQLFDDNPEQAQSGFVAVLTIAVVTLLSHLSYVWIELPFQRYGYGGVAQLVRRQDTEPKPVTARAAAKAAPPVKSRLLPVGATALTAAMVVLTGIGAYSVTTAPQKTSIEEQLEAAGGQSASASAANEMELPPEPQPLPAGTDISVIGDSVALGSTEAFTRAFPGMDPAQVNAEVSRSLIAVPGILQELSAAGVERDVIIVAMGANGPAGSEYIDAIMDEIGPDRLVVVMNAHSSLPVNADINAGIAESVANHPNAEVGDWDAAISERPDLLAADNVHPAGEEGRDLYAQVAKSALQRLVDRQAAAG</sequence>
<dbReference type="GO" id="GO:0009103">
    <property type="term" value="P:lipopolysaccharide biosynthetic process"/>
    <property type="evidence" value="ECO:0007669"/>
    <property type="project" value="TreeGrafter"/>
</dbReference>
<feature type="transmembrane region" description="Helical" evidence="1">
    <location>
        <begin position="273"/>
        <end position="296"/>
    </location>
</feature>
<evidence type="ECO:0000313" key="3">
    <source>
        <dbReference type="EMBL" id="ANI92906.1"/>
    </source>
</evidence>
<protein>
    <submittedName>
        <fullName evidence="3">Putative O-acetyltransferase</fullName>
    </submittedName>
</protein>
<feature type="transmembrane region" description="Helical" evidence="1">
    <location>
        <begin position="79"/>
        <end position="100"/>
    </location>
</feature>
<feature type="transmembrane region" description="Helical" evidence="1">
    <location>
        <begin position="173"/>
        <end position="191"/>
    </location>
</feature>
<dbReference type="InterPro" id="IPR002656">
    <property type="entry name" value="Acyl_transf_3_dom"/>
</dbReference>
<dbReference type="AlphaFoldDB" id="A0A173LKP5"/>
<feature type="transmembrane region" description="Helical" evidence="1">
    <location>
        <begin position="12"/>
        <end position="31"/>
    </location>
</feature>
<feature type="transmembrane region" description="Helical" evidence="1">
    <location>
        <begin position="407"/>
        <end position="428"/>
    </location>
</feature>
<evidence type="ECO:0000256" key="1">
    <source>
        <dbReference type="SAM" id="Phobius"/>
    </source>
</evidence>
<organism evidence="3 4">
    <name type="scientific">Dietzia timorensis</name>
    <dbReference type="NCBI Taxonomy" id="499555"/>
    <lineage>
        <taxon>Bacteria</taxon>
        <taxon>Bacillati</taxon>
        <taxon>Actinomycetota</taxon>
        <taxon>Actinomycetes</taxon>
        <taxon>Mycobacteriales</taxon>
        <taxon>Dietziaceae</taxon>
        <taxon>Dietzia</taxon>
    </lineage>
</organism>
<feature type="transmembrane region" description="Helical" evidence="1">
    <location>
        <begin position="247"/>
        <end position="267"/>
    </location>
</feature>